<keyword evidence="2" id="KW-1185">Reference proteome</keyword>
<accession>C7N2Y9</accession>
<dbReference type="EMBL" id="CP001684">
    <property type="protein sequence ID" value="ACV21510.1"/>
    <property type="molecule type" value="Genomic_DNA"/>
</dbReference>
<dbReference type="KEGG" id="shi:Shel_04500"/>
<sequence>MFLRVNNVSVASTILLNTDAIAYIERRENLGTCDYRIHLQDGSIITVYAPDAEQVFQAIGVRL</sequence>
<dbReference type="Proteomes" id="UP000002026">
    <property type="component" value="Chromosome"/>
</dbReference>
<gene>
    <name evidence="1" type="ordered locus">Shel_04500</name>
</gene>
<organism evidence="1 2">
    <name type="scientific">Slackia heliotrinireducens (strain ATCC 29202 / DSM 20476 / NCTC 11029 / RHS 1)</name>
    <name type="common">Peptococcus heliotrinreducens</name>
    <dbReference type="NCBI Taxonomy" id="471855"/>
    <lineage>
        <taxon>Bacteria</taxon>
        <taxon>Bacillati</taxon>
        <taxon>Actinomycetota</taxon>
        <taxon>Coriobacteriia</taxon>
        <taxon>Eggerthellales</taxon>
        <taxon>Eggerthellaceae</taxon>
        <taxon>Slackia</taxon>
    </lineage>
</organism>
<dbReference type="AlphaFoldDB" id="C7N2Y9"/>
<evidence type="ECO:0000313" key="2">
    <source>
        <dbReference type="Proteomes" id="UP000002026"/>
    </source>
</evidence>
<protein>
    <submittedName>
        <fullName evidence="1">Uncharacterized protein</fullName>
    </submittedName>
</protein>
<dbReference type="RefSeq" id="WP_012797616.1">
    <property type="nucleotide sequence ID" value="NC_013165.1"/>
</dbReference>
<evidence type="ECO:0000313" key="1">
    <source>
        <dbReference type="EMBL" id="ACV21510.1"/>
    </source>
</evidence>
<proteinExistence type="predicted"/>
<reference evidence="1 2" key="1">
    <citation type="journal article" date="2009" name="Stand. Genomic Sci.">
        <title>Complete genome sequence of Slackia heliotrinireducens type strain (RHS 1).</title>
        <authorList>
            <person name="Pukall R."/>
            <person name="Lapidus A."/>
            <person name="Nolan M."/>
            <person name="Copeland A."/>
            <person name="Glavina Del Rio T."/>
            <person name="Lucas S."/>
            <person name="Chen F."/>
            <person name="Tice H."/>
            <person name="Cheng J.F."/>
            <person name="Chertkov O."/>
            <person name="Bruce D."/>
            <person name="Goodwin L."/>
            <person name="Kuske C."/>
            <person name="Brettin T."/>
            <person name="Detter J.C."/>
            <person name="Han C."/>
            <person name="Pitluck S."/>
            <person name="Pati A."/>
            <person name="Mavrommatis K."/>
            <person name="Ivanova N."/>
            <person name="Ovchinnikova G."/>
            <person name="Chen A."/>
            <person name="Palaniappan K."/>
            <person name="Schneider S."/>
            <person name="Rohde M."/>
            <person name="Chain P."/>
            <person name="D'haeseleer P."/>
            <person name="Goker M."/>
            <person name="Bristow J."/>
            <person name="Eisen J.A."/>
            <person name="Markowitz V."/>
            <person name="Kyrpides N.C."/>
            <person name="Klenk H.P."/>
            <person name="Hugenholtz P."/>
        </authorList>
    </citation>
    <scope>NUCLEOTIDE SEQUENCE [LARGE SCALE GENOMIC DNA]</scope>
    <source>
        <strain evidence="2">ATCC 29202 / DSM 20476 / NCTC 11029 / RHS 1</strain>
    </source>
</reference>
<dbReference type="HOGENOM" id="CLU_2883536_0_0_11"/>
<name>C7N2Y9_SLAHD</name>